<sequence length="282" mass="29602">MTTTTLGTVTSADGTTISYHEVGHGPGLVILHGAMQTGESQIELAHALSGDFTCYLPDRRGRGRSGPAGADHGLRPEVDDLDALVRATGAPYALGVSSGAIITLRTALARRALRKIVLFEPPLGLGPADPARLLPRLDRELAAGRTAAALVTGLRAARLGPPFFNALPRPLQELLTNLMLKSQDQDGGAFGALAPTLRQDIQVVAEASGDLAEYGSVAAEVLLLGGTRSQGHLRSALDGLERVLPHARRVAMEGLDHSATSNAAQRGRPERVAEEVRRFLAG</sequence>
<comment type="caution">
    <text evidence="2">The sequence shown here is derived from an EMBL/GenBank/DDBJ whole genome shotgun (WGS) entry which is preliminary data.</text>
</comment>
<protein>
    <submittedName>
        <fullName evidence="2">Alpha/beta hydrolase</fullName>
    </submittedName>
</protein>
<dbReference type="InterPro" id="IPR050228">
    <property type="entry name" value="Carboxylesterase_BioH"/>
</dbReference>
<dbReference type="Pfam" id="PF12697">
    <property type="entry name" value="Abhydrolase_6"/>
    <property type="match status" value="1"/>
</dbReference>
<evidence type="ECO:0000259" key="1">
    <source>
        <dbReference type="Pfam" id="PF12697"/>
    </source>
</evidence>
<name>A0ABP7DXE1_9ACTN</name>
<proteinExistence type="predicted"/>
<reference evidence="3" key="1">
    <citation type="journal article" date="2019" name="Int. J. Syst. Evol. Microbiol.">
        <title>The Global Catalogue of Microorganisms (GCM) 10K type strain sequencing project: providing services to taxonomists for standard genome sequencing and annotation.</title>
        <authorList>
            <consortium name="The Broad Institute Genomics Platform"/>
            <consortium name="The Broad Institute Genome Sequencing Center for Infectious Disease"/>
            <person name="Wu L."/>
            <person name="Ma J."/>
        </authorList>
    </citation>
    <scope>NUCLEOTIDE SEQUENCE [LARGE SCALE GENOMIC DNA]</scope>
    <source>
        <strain evidence="3">JCM 16904</strain>
    </source>
</reference>
<keyword evidence="3" id="KW-1185">Reference proteome</keyword>
<dbReference type="Gene3D" id="3.40.50.1820">
    <property type="entry name" value="alpha/beta hydrolase"/>
    <property type="match status" value="1"/>
</dbReference>
<organism evidence="2 3">
    <name type="scientific">Nonomuraea antimicrobica</name>
    <dbReference type="NCBI Taxonomy" id="561173"/>
    <lineage>
        <taxon>Bacteria</taxon>
        <taxon>Bacillati</taxon>
        <taxon>Actinomycetota</taxon>
        <taxon>Actinomycetes</taxon>
        <taxon>Streptosporangiales</taxon>
        <taxon>Streptosporangiaceae</taxon>
        <taxon>Nonomuraea</taxon>
    </lineage>
</organism>
<dbReference type="Proteomes" id="UP001500902">
    <property type="component" value="Unassembled WGS sequence"/>
</dbReference>
<dbReference type="GO" id="GO:0016787">
    <property type="term" value="F:hydrolase activity"/>
    <property type="evidence" value="ECO:0007669"/>
    <property type="project" value="UniProtKB-KW"/>
</dbReference>
<keyword evidence="2" id="KW-0378">Hydrolase</keyword>
<accession>A0ABP7DXE1</accession>
<dbReference type="RefSeq" id="WP_344893534.1">
    <property type="nucleotide sequence ID" value="NZ_BAAAZP010000207.1"/>
</dbReference>
<gene>
    <name evidence="2" type="ORF">GCM10022224_089910</name>
</gene>
<dbReference type="InterPro" id="IPR000073">
    <property type="entry name" value="AB_hydrolase_1"/>
</dbReference>
<dbReference type="SUPFAM" id="SSF53474">
    <property type="entry name" value="alpha/beta-Hydrolases"/>
    <property type="match status" value="1"/>
</dbReference>
<evidence type="ECO:0000313" key="3">
    <source>
        <dbReference type="Proteomes" id="UP001500902"/>
    </source>
</evidence>
<dbReference type="PANTHER" id="PTHR43194">
    <property type="entry name" value="HYDROLASE ALPHA/BETA FOLD FAMILY"/>
    <property type="match status" value="1"/>
</dbReference>
<dbReference type="PANTHER" id="PTHR43194:SF2">
    <property type="entry name" value="PEROXISOMAL MEMBRANE PROTEIN LPX1"/>
    <property type="match status" value="1"/>
</dbReference>
<dbReference type="EMBL" id="BAAAZP010000207">
    <property type="protein sequence ID" value="GAA3710402.1"/>
    <property type="molecule type" value="Genomic_DNA"/>
</dbReference>
<evidence type="ECO:0000313" key="2">
    <source>
        <dbReference type="EMBL" id="GAA3710402.1"/>
    </source>
</evidence>
<dbReference type="InterPro" id="IPR029058">
    <property type="entry name" value="AB_hydrolase_fold"/>
</dbReference>
<feature type="domain" description="AB hydrolase-1" evidence="1">
    <location>
        <begin position="28"/>
        <end position="274"/>
    </location>
</feature>